<dbReference type="Pfam" id="PF00903">
    <property type="entry name" value="Glyoxalase"/>
    <property type="match status" value="1"/>
</dbReference>
<keyword evidence="1" id="KW-0479">Metal-binding</keyword>
<name>A0ABS5DTP5_9BURK</name>
<gene>
    <name evidence="3" type="ORF">KAK11_04125</name>
</gene>
<comment type="caution">
    <text evidence="3">The sequence shown here is derived from an EMBL/GenBank/DDBJ whole genome shotgun (WGS) entry which is preliminary data.</text>
</comment>
<evidence type="ECO:0000256" key="1">
    <source>
        <dbReference type="ARBA" id="ARBA00022723"/>
    </source>
</evidence>
<dbReference type="SUPFAM" id="SSF54593">
    <property type="entry name" value="Glyoxalase/Bleomycin resistance protein/Dihydroxybiphenyl dioxygenase"/>
    <property type="match status" value="1"/>
</dbReference>
<accession>A0ABS5DTP5</accession>
<dbReference type="Gene3D" id="3.10.180.10">
    <property type="entry name" value="2,3-Dihydroxybiphenyl 1,2-Dioxygenase, domain 1"/>
    <property type="match status" value="1"/>
</dbReference>
<dbReference type="InterPro" id="IPR029068">
    <property type="entry name" value="Glyas_Bleomycin-R_OHBP_Dase"/>
</dbReference>
<dbReference type="RefSeq" id="WP_210806417.1">
    <property type="nucleotide sequence ID" value="NZ_JAGQDG010000001.1"/>
</dbReference>
<sequence>MAADRLDHFFIEPSDFDATVAFYRDGLGWLVRFEWGGQGAPRGVALSGGEVGVVLAERHPAEDHSKSHGINGHRPTLHFKVADLDARYAALQAQGLPLFAPEATHWGTRWFVVKDPDGNLLAFESA</sequence>
<evidence type="ECO:0000313" key="3">
    <source>
        <dbReference type="EMBL" id="MBQ0934507.1"/>
    </source>
</evidence>
<dbReference type="Proteomes" id="UP000672097">
    <property type="component" value="Unassembled WGS sequence"/>
</dbReference>
<protein>
    <submittedName>
        <fullName evidence="3">VOC family protein</fullName>
    </submittedName>
</protein>
<dbReference type="PANTHER" id="PTHR43048:SF4">
    <property type="entry name" value="RING-CLEAVING DIOXYGENASE-RELATED"/>
    <property type="match status" value="1"/>
</dbReference>
<reference evidence="3 4" key="1">
    <citation type="submission" date="2021-04" db="EMBL/GenBank/DDBJ databases">
        <title>The genome sequence of type strain Ideonella paludis KCTC 32238.</title>
        <authorList>
            <person name="Liu Y."/>
        </authorList>
    </citation>
    <scope>NUCLEOTIDE SEQUENCE [LARGE SCALE GENOMIC DNA]</scope>
    <source>
        <strain evidence="3 4">KCTC 32238</strain>
    </source>
</reference>
<dbReference type="PANTHER" id="PTHR43048">
    <property type="entry name" value="METHYLMALONYL-COA EPIMERASE"/>
    <property type="match status" value="1"/>
</dbReference>
<dbReference type="PROSITE" id="PS51819">
    <property type="entry name" value="VOC"/>
    <property type="match status" value="1"/>
</dbReference>
<dbReference type="InterPro" id="IPR004360">
    <property type="entry name" value="Glyas_Fos-R_dOase_dom"/>
</dbReference>
<evidence type="ECO:0000313" key="4">
    <source>
        <dbReference type="Proteomes" id="UP000672097"/>
    </source>
</evidence>
<organism evidence="3 4">
    <name type="scientific">Ideonella paludis</name>
    <dbReference type="NCBI Taxonomy" id="1233411"/>
    <lineage>
        <taxon>Bacteria</taxon>
        <taxon>Pseudomonadati</taxon>
        <taxon>Pseudomonadota</taxon>
        <taxon>Betaproteobacteria</taxon>
        <taxon>Burkholderiales</taxon>
        <taxon>Sphaerotilaceae</taxon>
        <taxon>Ideonella</taxon>
    </lineage>
</organism>
<evidence type="ECO:0000259" key="2">
    <source>
        <dbReference type="PROSITE" id="PS51819"/>
    </source>
</evidence>
<feature type="domain" description="VOC" evidence="2">
    <location>
        <begin position="5"/>
        <end position="126"/>
    </location>
</feature>
<dbReference type="InterPro" id="IPR051785">
    <property type="entry name" value="MMCE/EMCE_epimerase"/>
</dbReference>
<dbReference type="InterPro" id="IPR037523">
    <property type="entry name" value="VOC_core"/>
</dbReference>
<proteinExistence type="predicted"/>
<dbReference type="EMBL" id="JAGQDG010000001">
    <property type="protein sequence ID" value="MBQ0934507.1"/>
    <property type="molecule type" value="Genomic_DNA"/>
</dbReference>
<keyword evidence="4" id="KW-1185">Reference proteome</keyword>